<comment type="similarity">
    <text evidence="1">Belongs to the short-chain dehydrogenases/reductases (SDR) family.</text>
</comment>
<dbReference type="InterPro" id="IPR002347">
    <property type="entry name" value="SDR_fam"/>
</dbReference>
<gene>
    <name evidence="3" type="ORF">C0Z20_23720</name>
</gene>
<name>A0A2N7WX38_9BURK</name>
<dbReference type="CDD" id="cd05233">
    <property type="entry name" value="SDR_c"/>
    <property type="match status" value="1"/>
</dbReference>
<accession>A0A2N7WX38</accession>
<protein>
    <submittedName>
        <fullName evidence="3">NAD(P)-dependent oxidoreductase</fullName>
    </submittedName>
</protein>
<keyword evidence="2" id="KW-0560">Oxidoreductase</keyword>
<dbReference type="PANTHER" id="PTHR43639">
    <property type="entry name" value="OXIDOREDUCTASE, SHORT-CHAIN DEHYDROGENASE/REDUCTASE FAMILY (AFU_ORTHOLOGUE AFUA_5G02870)"/>
    <property type="match status" value="1"/>
</dbReference>
<dbReference type="PANTHER" id="PTHR43639:SF1">
    <property type="entry name" value="SHORT-CHAIN DEHYDROGENASE_REDUCTASE FAMILY PROTEIN"/>
    <property type="match status" value="1"/>
</dbReference>
<evidence type="ECO:0000313" key="4">
    <source>
        <dbReference type="Proteomes" id="UP000235777"/>
    </source>
</evidence>
<organism evidence="3 4">
    <name type="scientific">Trinickia symbiotica</name>
    <dbReference type="NCBI Taxonomy" id="863227"/>
    <lineage>
        <taxon>Bacteria</taxon>
        <taxon>Pseudomonadati</taxon>
        <taxon>Pseudomonadota</taxon>
        <taxon>Betaproteobacteria</taxon>
        <taxon>Burkholderiales</taxon>
        <taxon>Burkholderiaceae</taxon>
        <taxon>Trinickia</taxon>
    </lineage>
</organism>
<dbReference type="PRINTS" id="PR00080">
    <property type="entry name" value="SDRFAMILY"/>
</dbReference>
<dbReference type="GO" id="GO:0016491">
    <property type="term" value="F:oxidoreductase activity"/>
    <property type="evidence" value="ECO:0007669"/>
    <property type="project" value="UniProtKB-KW"/>
</dbReference>
<proteinExistence type="inferred from homology"/>
<evidence type="ECO:0000256" key="2">
    <source>
        <dbReference type="ARBA" id="ARBA00023002"/>
    </source>
</evidence>
<dbReference type="FunFam" id="3.40.50.720:FF:000084">
    <property type="entry name" value="Short-chain dehydrogenase reductase"/>
    <property type="match status" value="1"/>
</dbReference>
<keyword evidence="4" id="KW-1185">Reference proteome</keyword>
<dbReference type="InterPro" id="IPR036291">
    <property type="entry name" value="NAD(P)-bd_dom_sf"/>
</dbReference>
<comment type="caution">
    <text evidence="3">The sequence shown here is derived from an EMBL/GenBank/DDBJ whole genome shotgun (WGS) entry which is preliminary data.</text>
</comment>
<dbReference type="Proteomes" id="UP000235777">
    <property type="component" value="Unassembled WGS sequence"/>
</dbReference>
<dbReference type="RefSeq" id="WP_018440243.1">
    <property type="nucleotide sequence ID" value="NZ_KB890169.1"/>
</dbReference>
<dbReference type="PRINTS" id="PR00081">
    <property type="entry name" value="GDHRDH"/>
</dbReference>
<sequence>MSYAIYPSLSGKTVVVTGGGSGIGAAIVEAFAQQGARVFFADVAEADSVALERKLAGCAHPPRFYRCDLRDVAAIARLFSEVEAHAGTIDVLVNNAANDDRHEFATVTAEYWDERIAVNLRHQFFCAQHAAAVMKKAGNGAILNLGSISWHLALPSLAIYMTAKAGIEGLTRGLARDLGGFGIRVNAIIPGAVKTPRQMKLWQSPESEAKLVADQCLPQRIEPHHVARMALFLASDDAERCSGREYFVDAGWYGGL</sequence>
<reference evidence="3 4" key="1">
    <citation type="submission" date="2018-01" db="EMBL/GenBank/DDBJ databases">
        <title>Whole genome analyses suggest that Burkholderia sensu lato contains two further novel genera in the rhizoxinica-symbiotica group Mycetohabitans gen. nov., and Trinickia gen. nov.: implications for the evolution of diazotrophy and nodulation in the Burkholderiaceae.</title>
        <authorList>
            <person name="Estrada-de los Santos P."/>
            <person name="Palmer M."/>
            <person name="Chavez-Ramirez B."/>
            <person name="Beukes C."/>
            <person name="Steenkamp E.T."/>
            <person name="Hirsch A.M."/>
            <person name="Manyaka P."/>
            <person name="Maluk M."/>
            <person name="Lafos M."/>
            <person name="Crook M."/>
            <person name="Gross E."/>
            <person name="Simon M.F."/>
            <person name="Bueno dos Reis Junior F."/>
            <person name="Poole P.S."/>
            <person name="Venter S.N."/>
            <person name="James E.K."/>
        </authorList>
    </citation>
    <scope>NUCLEOTIDE SEQUENCE [LARGE SCALE GENOMIC DNA]</scope>
    <source>
        <strain evidence="3 4">JPY 581</strain>
    </source>
</reference>
<dbReference type="STRING" id="863227.GCA_000373005_01688"/>
<evidence type="ECO:0000313" key="3">
    <source>
        <dbReference type="EMBL" id="PMS33924.1"/>
    </source>
</evidence>
<dbReference type="SUPFAM" id="SSF51735">
    <property type="entry name" value="NAD(P)-binding Rossmann-fold domains"/>
    <property type="match status" value="1"/>
</dbReference>
<dbReference type="Pfam" id="PF13561">
    <property type="entry name" value="adh_short_C2"/>
    <property type="match status" value="1"/>
</dbReference>
<dbReference type="EMBL" id="PNYC01000017">
    <property type="protein sequence ID" value="PMS33924.1"/>
    <property type="molecule type" value="Genomic_DNA"/>
</dbReference>
<dbReference type="AlphaFoldDB" id="A0A2N7WX38"/>
<dbReference type="Gene3D" id="3.40.50.720">
    <property type="entry name" value="NAD(P)-binding Rossmann-like Domain"/>
    <property type="match status" value="1"/>
</dbReference>
<evidence type="ECO:0000256" key="1">
    <source>
        <dbReference type="ARBA" id="ARBA00006484"/>
    </source>
</evidence>
<dbReference type="OrthoDB" id="9789398at2"/>